<proteinExistence type="predicted"/>
<evidence type="ECO:0000313" key="1">
    <source>
        <dbReference type="EMBL" id="QRD05762.1"/>
    </source>
</evidence>
<evidence type="ECO:0000313" key="2">
    <source>
        <dbReference type="Proteomes" id="UP000663193"/>
    </source>
</evidence>
<name>A0A7U2NPI8_PHANO</name>
<dbReference type="Proteomes" id="UP000663193">
    <property type="component" value="Chromosome 19"/>
</dbReference>
<organism evidence="1 2">
    <name type="scientific">Phaeosphaeria nodorum (strain SN15 / ATCC MYA-4574 / FGSC 10173)</name>
    <name type="common">Glume blotch fungus</name>
    <name type="synonym">Parastagonospora nodorum</name>
    <dbReference type="NCBI Taxonomy" id="321614"/>
    <lineage>
        <taxon>Eukaryota</taxon>
        <taxon>Fungi</taxon>
        <taxon>Dikarya</taxon>
        <taxon>Ascomycota</taxon>
        <taxon>Pezizomycotina</taxon>
        <taxon>Dothideomycetes</taxon>
        <taxon>Pleosporomycetidae</taxon>
        <taxon>Pleosporales</taxon>
        <taxon>Pleosporineae</taxon>
        <taxon>Phaeosphaeriaceae</taxon>
        <taxon>Parastagonospora</taxon>
    </lineage>
</organism>
<sequence length="72" mass="8138">MPGRWYSLSNMLLRDRRGRNAPEATSISILPDNRLHYAPGSSTNGPLASRLQRLLALLLRFTVSSHRIHART</sequence>
<gene>
    <name evidence="1" type="ORF">JI435_422770</name>
</gene>
<protein>
    <submittedName>
        <fullName evidence="1">Uncharacterized protein</fullName>
    </submittedName>
</protein>
<reference evidence="2" key="1">
    <citation type="journal article" date="2021" name="BMC Genomics">
        <title>Chromosome-level genome assembly and manually-curated proteome of model necrotroph Parastagonospora nodorum Sn15 reveals a genome-wide trove of candidate effector homologs, and redundancy of virulence-related functions within an accessory chromosome.</title>
        <authorList>
            <person name="Bertazzoni S."/>
            <person name="Jones D.A.B."/>
            <person name="Phan H.T."/>
            <person name="Tan K.-C."/>
            <person name="Hane J.K."/>
        </authorList>
    </citation>
    <scope>NUCLEOTIDE SEQUENCE [LARGE SCALE GENOMIC DNA]</scope>
    <source>
        <strain evidence="2">SN15 / ATCC MYA-4574 / FGSC 10173)</strain>
    </source>
</reference>
<dbReference type="EMBL" id="CP069041">
    <property type="protein sequence ID" value="QRD05762.1"/>
    <property type="molecule type" value="Genomic_DNA"/>
</dbReference>
<keyword evidence="2" id="KW-1185">Reference proteome</keyword>
<dbReference type="VEuPathDB" id="FungiDB:JI435_422770"/>
<dbReference type="AlphaFoldDB" id="A0A7U2NPI8"/>
<accession>A0A7U2NPI8</accession>